<keyword evidence="7" id="KW-0479">Metal-binding</keyword>
<evidence type="ECO:0000256" key="9">
    <source>
        <dbReference type="ARBA" id="ARBA00023002"/>
    </source>
</evidence>
<keyword evidence="5" id="KW-0349">Heme</keyword>
<keyword evidence="8" id="KW-1133">Transmembrane helix</keyword>
<organism evidence="13 14">
    <name type="scientific">Moniliophthora roreri</name>
    <name type="common">Frosty pod rot fungus</name>
    <name type="synonym">Monilia roreri</name>
    <dbReference type="NCBI Taxonomy" id="221103"/>
    <lineage>
        <taxon>Eukaryota</taxon>
        <taxon>Fungi</taxon>
        <taxon>Dikarya</taxon>
        <taxon>Basidiomycota</taxon>
        <taxon>Agaricomycotina</taxon>
        <taxon>Agaricomycetes</taxon>
        <taxon>Agaricomycetidae</taxon>
        <taxon>Agaricales</taxon>
        <taxon>Marasmiineae</taxon>
        <taxon>Marasmiaceae</taxon>
        <taxon>Moniliophthora</taxon>
    </lineage>
</organism>
<evidence type="ECO:0000256" key="8">
    <source>
        <dbReference type="ARBA" id="ARBA00022989"/>
    </source>
</evidence>
<comment type="subcellular location">
    <subcellularLocation>
        <location evidence="2">Membrane</location>
    </subcellularLocation>
</comment>
<evidence type="ECO:0000256" key="7">
    <source>
        <dbReference type="ARBA" id="ARBA00022723"/>
    </source>
</evidence>
<dbReference type="AlphaFoldDB" id="A0A0W0FD70"/>
<evidence type="ECO:0000256" key="2">
    <source>
        <dbReference type="ARBA" id="ARBA00004370"/>
    </source>
</evidence>
<evidence type="ECO:0000256" key="6">
    <source>
        <dbReference type="ARBA" id="ARBA00022692"/>
    </source>
</evidence>
<evidence type="ECO:0000256" key="12">
    <source>
        <dbReference type="ARBA" id="ARBA00023136"/>
    </source>
</evidence>
<accession>A0A0W0FD70</accession>
<keyword evidence="11" id="KW-0503">Monooxygenase</keyword>
<evidence type="ECO:0000256" key="11">
    <source>
        <dbReference type="ARBA" id="ARBA00023033"/>
    </source>
</evidence>
<dbReference type="InterPro" id="IPR050121">
    <property type="entry name" value="Cytochrome_P450_monoxygenase"/>
</dbReference>
<evidence type="ECO:0000256" key="1">
    <source>
        <dbReference type="ARBA" id="ARBA00001971"/>
    </source>
</evidence>
<evidence type="ECO:0000256" key="3">
    <source>
        <dbReference type="ARBA" id="ARBA00004721"/>
    </source>
</evidence>
<dbReference type="GO" id="GO:0004497">
    <property type="term" value="F:monooxygenase activity"/>
    <property type="evidence" value="ECO:0007669"/>
    <property type="project" value="UniProtKB-KW"/>
</dbReference>
<keyword evidence="12" id="KW-0472">Membrane</keyword>
<dbReference type="PRINTS" id="PR00385">
    <property type="entry name" value="P450"/>
</dbReference>
<dbReference type="GO" id="GO:0016705">
    <property type="term" value="F:oxidoreductase activity, acting on paired donors, with incorporation or reduction of molecular oxygen"/>
    <property type="evidence" value="ECO:0007669"/>
    <property type="project" value="InterPro"/>
</dbReference>
<dbReference type="Gene3D" id="1.10.630.10">
    <property type="entry name" value="Cytochrome P450"/>
    <property type="match status" value="1"/>
</dbReference>
<dbReference type="Pfam" id="PF00067">
    <property type="entry name" value="p450"/>
    <property type="match status" value="1"/>
</dbReference>
<evidence type="ECO:0000313" key="14">
    <source>
        <dbReference type="Proteomes" id="UP000054988"/>
    </source>
</evidence>
<keyword evidence="10" id="KW-0408">Iron</keyword>
<name>A0A0W0FD70_MONRR</name>
<evidence type="ECO:0000313" key="13">
    <source>
        <dbReference type="EMBL" id="KTB34246.1"/>
    </source>
</evidence>
<protein>
    <submittedName>
        <fullName evidence="13">Putative cytochrome P450</fullName>
    </submittedName>
</protein>
<comment type="similarity">
    <text evidence="4">Belongs to the cytochrome P450 family.</text>
</comment>
<comment type="pathway">
    <text evidence="3">Secondary metabolite biosynthesis; terpenoid biosynthesis.</text>
</comment>
<dbReference type="EMBL" id="LATX01002104">
    <property type="protein sequence ID" value="KTB34246.1"/>
    <property type="molecule type" value="Genomic_DNA"/>
</dbReference>
<dbReference type="Proteomes" id="UP000054988">
    <property type="component" value="Unassembled WGS sequence"/>
</dbReference>
<evidence type="ECO:0000256" key="4">
    <source>
        <dbReference type="ARBA" id="ARBA00010617"/>
    </source>
</evidence>
<dbReference type="InterPro" id="IPR001128">
    <property type="entry name" value="Cyt_P450"/>
</dbReference>
<dbReference type="InterPro" id="IPR036396">
    <property type="entry name" value="Cyt_P450_sf"/>
</dbReference>
<dbReference type="PANTHER" id="PTHR24305">
    <property type="entry name" value="CYTOCHROME P450"/>
    <property type="match status" value="1"/>
</dbReference>
<dbReference type="GO" id="GO:0016020">
    <property type="term" value="C:membrane"/>
    <property type="evidence" value="ECO:0007669"/>
    <property type="project" value="UniProtKB-SubCell"/>
</dbReference>
<keyword evidence="9" id="KW-0560">Oxidoreductase</keyword>
<proteinExistence type="inferred from homology"/>
<gene>
    <name evidence="13" type="ORF">WG66_13197</name>
</gene>
<keyword evidence="6" id="KW-0812">Transmembrane</keyword>
<reference evidence="13 14" key="1">
    <citation type="submission" date="2015-12" db="EMBL/GenBank/DDBJ databases">
        <title>Draft genome sequence of Moniliophthora roreri, the causal agent of frosty pod rot of cacao.</title>
        <authorList>
            <person name="Aime M.C."/>
            <person name="Diaz-Valderrama J.R."/>
            <person name="Kijpornyongpan T."/>
            <person name="Phillips-Mora W."/>
        </authorList>
    </citation>
    <scope>NUCLEOTIDE SEQUENCE [LARGE SCALE GENOMIC DNA]</scope>
    <source>
        <strain evidence="13 14">MCA 2952</strain>
    </source>
</reference>
<sequence>MNTIGKELLADRKKSFDSHDGKDVLSLLLKHNSLDVPEGQRMSDLQILAQVPMFLVAGHETTSTATTWALYCLTGNLDIQRKLCLELLSVPTDTPAMEQLNALPYLGAIIRETLRLFPPVTFTNRVAVKNDVIPLSEPYTDKNGVVHHTLRIKCGTEVQIPIVSLHHDTSLWGDNALEFR</sequence>
<evidence type="ECO:0000256" key="10">
    <source>
        <dbReference type="ARBA" id="ARBA00023004"/>
    </source>
</evidence>
<dbReference type="GO" id="GO:0020037">
    <property type="term" value="F:heme binding"/>
    <property type="evidence" value="ECO:0007669"/>
    <property type="project" value="InterPro"/>
</dbReference>
<evidence type="ECO:0000256" key="5">
    <source>
        <dbReference type="ARBA" id="ARBA00022617"/>
    </source>
</evidence>
<dbReference type="PANTHER" id="PTHR24305:SF166">
    <property type="entry name" value="CYTOCHROME P450 12A4, MITOCHONDRIAL-RELATED"/>
    <property type="match status" value="1"/>
</dbReference>
<comment type="caution">
    <text evidence="13">The sequence shown here is derived from an EMBL/GenBank/DDBJ whole genome shotgun (WGS) entry which is preliminary data.</text>
</comment>
<dbReference type="GO" id="GO:0005506">
    <property type="term" value="F:iron ion binding"/>
    <property type="evidence" value="ECO:0007669"/>
    <property type="project" value="InterPro"/>
</dbReference>
<comment type="cofactor">
    <cofactor evidence="1">
        <name>heme</name>
        <dbReference type="ChEBI" id="CHEBI:30413"/>
    </cofactor>
</comment>
<dbReference type="SUPFAM" id="SSF48264">
    <property type="entry name" value="Cytochrome P450"/>
    <property type="match status" value="1"/>
</dbReference>